<feature type="transmembrane region" description="Helical" evidence="11">
    <location>
        <begin position="175"/>
        <end position="195"/>
    </location>
</feature>
<evidence type="ECO:0000256" key="5">
    <source>
        <dbReference type="ARBA" id="ARBA00022692"/>
    </source>
</evidence>
<dbReference type="OrthoDB" id="9805577at2"/>
<feature type="domain" description="K+ potassium transporter integral membrane" evidence="12">
    <location>
        <begin position="19"/>
        <end position="463"/>
    </location>
</feature>
<feature type="transmembrane region" description="Helical" evidence="11">
    <location>
        <begin position="150"/>
        <end position="168"/>
    </location>
</feature>
<feature type="transmembrane region" description="Helical" evidence="11">
    <location>
        <begin position="54"/>
        <end position="76"/>
    </location>
</feature>
<evidence type="ECO:0000256" key="9">
    <source>
        <dbReference type="ARBA" id="ARBA00023065"/>
    </source>
</evidence>
<keyword evidence="4 11" id="KW-0633">Potassium transport</keyword>
<dbReference type="InterPro" id="IPR003855">
    <property type="entry name" value="K+_transporter"/>
</dbReference>
<keyword evidence="15" id="KW-1185">Reference proteome</keyword>
<evidence type="ECO:0000256" key="6">
    <source>
        <dbReference type="ARBA" id="ARBA00022847"/>
    </source>
</evidence>
<comment type="similarity">
    <text evidence="11">Belongs to the HAK/KUP transporter (TC 2.A.72) family.</text>
</comment>
<keyword evidence="6 11" id="KW-0769">Symport</keyword>
<evidence type="ECO:0000256" key="3">
    <source>
        <dbReference type="ARBA" id="ARBA00022475"/>
    </source>
</evidence>
<keyword evidence="3 11" id="KW-1003">Cell membrane</keyword>
<dbReference type="AlphaFoldDB" id="A0A1I1I2L9"/>
<evidence type="ECO:0000259" key="13">
    <source>
        <dbReference type="Pfam" id="PF22776"/>
    </source>
</evidence>
<name>A0A1I1I2L9_9CLOT</name>
<evidence type="ECO:0000313" key="15">
    <source>
        <dbReference type="Proteomes" id="UP000199263"/>
    </source>
</evidence>
<dbReference type="Pfam" id="PF22776">
    <property type="entry name" value="K_trans_C"/>
    <property type="match status" value="1"/>
</dbReference>
<organism evidence="14 15">
    <name type="scientific">Clostridium uliginosum</name>
    <dbReference type="NCBI Taxonomy" id="119641"/>
    <lineage>
        <taxon>Bacteria</taxon>
        <taxon>Bacillati</taxon>
        <taxon>Bacillota</taxon>
        <taxon>Clostridia</taxon>
        <taxon>Eubacteriales</taxon>
        <taxon>Clostridiaceae</taxon>
        <taxon>Clostridium</taxon>
    </lineage>
</organism>
<dbReference type="InterPro" id="IPR053952">
    <property type="entry name" value="K_trans_C"/>
</dbReference>
<dbReference type="InterPro" id="IPR053951">
    <property type="entry name" value="K_trans_N"/>
</dbReference>
<comment type="catalytic activity">
    <reaction evidence="11">
        <text>K(+)(in) + H(+)(in) = K(+)(out) + H(+)(out)</text>
        <dbReference type="Rhea" id="RHEA:28490"/>
        <dbReference type="ChEBI" id="CHEBI:15378"/>
        <dbReference type="ChEBI" id="CHEBI:29103"/>
    </reaction>
</comment>
<accession>A0A1I1I2L9</accession>
<dbReference type="PANTHER" id="PTHR30540">
    <property type="entry name" value="OSMOTIC STRESS POTASSIUM TRANSPORTER"/>
    <property type="match status" value="1"/>
</dbReference>
<reference evidence="14 15" key="1">
    <citation type="submission" date="2016-10" db="EMBL/GenBank/DDBJ databases">
        <authorList>
            <person name="de Groot N.N."/>
        </authorList>
    </citation>
    <scope>NUCLEOTIDE SEQUENCE [LARGE SCALE GENOMIC DNA]</scope>
    <source>
        <strain evidence="14 15">DSM 12992</strain>
    </source>
</reference>
<sequence length="667" mass="75110">MKSIMKQNNISKLTLGGILVTLGVVYGDIGTSPLYVMKSVLKGNGGLENVSENFILGTLSLVFWTITILTTIKYVLITLKADNKGEGGIFSLFTLVRNRAKWLIIPAMIGGSALLADGMLTPAVTVTSAIEGLKLIPKFNMVFGSHQNSIITIVITIISILFFVQHFGTDLIGKVFGPIMLIWFCSLAFFGIVNISHDWTLLRALSPHYGISILFSSENKLGFFILGSIFLSSTGAEALYSDLGHVGKNNIYRTWPFVKICLLLNYFGQGAWILAAKNNPKFLNLEDLNPFFQMMPNSLLIFGIIISTLAAIIASQALISGSFTLVSEAIKLNLFPRLHTMYPSSSKGQLYIPAVNRFLWIVCIGIVLYFKNSEHMEAAYGLAITVTMLMTTILLFNYLLKQKTPFIIALIMLIFFASFEFSFLIANVVKFTHGGFVAVLIAFAILAIMYIWIKGYNIKMRLLDNVLIEDHINQLNRLCQDPDRPKYTTNLVCLTSTHDPKQIERTIMYSIFDKRPKKADVYWFVHISVTDEPYQSDYSVDTFGTSNIVRVRLKLGFRVEQKLNVFLRQISTELVESGEIKLQSRTYTTLPDRKVGDFRFILTQEQLSYESGLGFWDSFILRSKLFIKRFTVSPAKWFGLDTSDVYIEKIPLFLGHIDGTILKRTSK</sequence>
<keyword evidence="2 11" id="KW-0813">Transport</keyword>
<feature type="transmembrane region" description="Helical" evidence="11">
    <location>
        <begin position="435"/>
        <end position="453"/>
    </location>
</feature>
<comment type="function">
    <text evidence="11">Transport of potassium into the cell. Likely operates as a K(+):H(+) symporter.</text>
</comment>
<dbReference type="Pfam" id="PF02705">
    <property type="entry name" value="K_trans"/>
    <property type="match status" value="1"/>
</dbReference>
<evidence type="ECO:0000259" key="12">
    <source>
        <dbReference type="Pfam" id="PF02705"/>
    </source>
</evidence>
<dbReference type="RefSeq" id="WP_090088322.1">
    <property type="nucleotide sequence ID" value="NZ_FOMG01000002.1"/>
</dbReference>
<evidence type="ECO:0000256" key="1">
    <source>
        <dbReference type="ARBA" id="ARBA00004141"/>
    </source>
</evidence>
<evidence type="ECO:0000256" key="8">
    <source>
        <dbReference type="ARBA" id="ARBA00022989"/>
    </source>
</evidence>
<dbReference type="EMBL" id="FOMG01000002">
    <property type="protein sequence ID" value="SFC30331.1"/>
    <property type="molecule type" value="Genomic_DNA"/>
</dbReference>
<dbReference type="PANTHER" id="PTHR30540:SF83">
    <property type="entry name" value="K+ POTASSIUM TRANSPORTER"/>
    <property type="match status" value="1"/>
</dbReference>
<dbReference type="HAMAP" id="MF_01522">
    <property type="entry name" value="Kup"/>
    <property type="match status" value="1"/>
</dbReference>
<feature type="transmembrane region" description="Helical" evidence="11">
    <location>
        <begin position="102"/>
        <end position="130"/>
    </location>
</feature>
<dbReference type="GO" id="GO:0005886">
    <property type="term" value="C:plasma membrane"/>
    <property type="evidence" value="ECO:0007669"/>
    <property type="project" value="UniProtKB-SubCell"/>
</dbReference>
<evidence type="ECO:0000256" key="4">
    <source>
        <dbReference type="ARBA" id="ARBA00022538"/>
    </source>
</evidence>
<proteinExistence type="inferred from homology"/>
<feature type="domain" description="K+ potassium transporter C-terminal" evidence="13">
    <location>
        <begin position="497"/>
        <end position="645"/>
    </location>
</feature>
<dbReference type="GO" id="GO:0015079">
    <property type="term" value="F:potassium ion transmembrane transporter activity"/>
    <property type="evidence" value="ECO:0007669"/>
    <property type="project" value="UniProtKB-UniRule"/>
</dbReference>
<feature type="transmembrane region" description="Helical" evidence="11">
    <location>
        <begin position="407"/>
        <end position="429"/>
    </location>
</feature>
<keyword evidence="8 11" id="KW-1133">Transmembrane helix</keyword>
<dbReference type="Proteomes" id="UP000199263">
    <property type="component" value="Unassembled WGS sequence"/>
</dbReference>
<keyword evidence="10 11" id="KW-0472">Membrane</keyword>
<evidence type="ECO:0000256" key="10">
    <source>
        <dbReference type="ARBA" id="ARBA00023136"/>
    </source>
</evidence>
<feature type="transmembrane region" description="Helical" evidence="11">
    <location>
        <begin position="299"/>
        <end position="330"/>
    </location>
</feature>
<feature type="transmembrane region" description="Helical" evidence="11">
    <location>
        <begin position="252"/>
        <end position="275"/>
    </location>
</feature>
<protein>
    <recommendedName>
        <fullName evidence="11">Probable potassium transport system protein Kup</fullName>
    </recommendedName>
</protein>
<feature type="transmembrane region" description="Helical" evidence="11">
    <location>
        <begin position="350"/>
        <end position="370"/>
    </location>
</feature>
<evidence type="ECO:0000313" key="14">
    <source>
        <dbReference type="EMBL" id="SFC30331.1"/>
    </source>
</evidence>
<feature type="transmembrane region" description="Helical" evidence="11">
    <location>
        <begin position="382"/>
        <end position="400"/>
    </location>
</feature>
<keyword evidence="9 11" id="KW-0406">Ion transport</keyword>
<evidence type="ECO:0000256" key="7">
    <source>
        <dbReference type="ARBA" id="ARBA00022958"/>
    </source>
</evidence>
<gene>
    <name evidence="11" type="primary">kup</name>
    <name evidence="14" type="ORF">SAMN05421842_10296</name>
</gene>
<evidence type="ECO:0000256" key="11">
    <source>
        <dbReference type="HAMAP-Rule" id="MF_01522"/>
    </source>
</evidence>
<dbReference type="GO" id="GO:0015293">
    <property type="term" value="F:symporter activity"/>
    <property type="evidence" value="ECO:0007669"/>
    <property type="project" value="UniProtKB-UniRule"/>
</dbReference>
<keyword evidence="5 11" id="KW-0812">Transmembrane</keyword>
<evidence type="ECO:0000256" key="2">
    <source>
        <dbReference type="ARBA" id="ARBA00022448"/>
    </source>
</evidence>
<keyword evidence="7 11" id="KW-0630">Potassium</keyword>
<comment type="caution">
    <text evidence="11">Lacks conserved residue(s) required for the propagation of feature annotation.</text>
</comment>
<dbReference type="InterPro" id="IPR023051">
    <property type="entry name" value="Kup"/>
</dbReference>
<comment type="subcellular location">
    <subcellularLocation>
        <location evidence="11">Cell membrane</location>
        <topology evidence="11">Multi-pass membrane protein</topology>
    </subcellularLocation>
    <subcellularLocation>
        <location evidence="1">Membrane</location>
        <topology evidence="1">Multi-pass membrane protein</topology>
    </subcellularLocation>
</comment>